<evidence type="ECO:0000256" key="3">
    <source>
        <dbReference type="ARBA" id="ARBA00009400"/>
    </source>
</evidence>
<name>A0A1S1Z4C7_FLAPC</name>
<dbReference type="InterPro" id="IPR004393">
    <property type="entry name" value="NadC"/>
</dbReference>
<dbReference type="PANTHER" id="PTHR32179">
    <property type="entry name" value="NICOTINATE-NUCLEOTIDE PYROPHOSPHORYLASE [CARBOXYLATING]"/>
    <property type="match status" value="1"/>
</dbReference>
<keyword evidence="7 12" id="KW-0328">Glycosyltransferase</keyword>
<evidence type="ECO:0000256" key="6">
    <source>
        <dbReference type="ARBA" id="ARBA00022642"/>
    </source>
</evidence>
<comment type="caution">
    <text evidence="16">The sequence shown here is derived from an EMBL/GenBank/DDBJ whole genome shotgun (WGS) entry which is preliminary data.</text>
</comment>
<dbReference type="OrthoDB" id="9782546at2"/>
<feature type="domain" description="Quinolinate phosphoribosyl transferase N-terminal" evidence="15">
    <location>
        <begin position="30"/>
        <end position="112"/>
    </location>
</feature>
<protein>
    <recommendedName>
        <fullName evidence="11">Probable nicotinate-nucleotide pyrophosphorylase [carboxylating]</fullName>
        <ecNumber evidence="5">2.4.2.19</ecNumber>
    </recommendedName>
    <alternativeName>
        <fullName evidence="9">Quinolinate phosphoribosyltransferase [decarboxylating]</fullName>
    </alternativeName>
</protein>
<proteinExistence type="inferred from homology"/>
<comment type="similarity">
    <text evidence="3 12">Belongs to the NadC/ModD family.</text>
</comment>
<evidence type="ECO:0000256" key="5">
    <source>
        <dbReference type="ARBA" id="ARBA00011944"/>
    </source>
</evidence>
<dbReference type="RefSeq" id="WP_044223327.1">
    <property type="nucleotide sequence ID" value="NZ_JRYR02000001.1"/>
</dbReference>
<feature type="binding site" evidence="13">
    <location>
        <position position="223"/>
    </location>
    <ligand>
        <name>substrate</name>
    </ligand>
</feature>
<dbReference type="STRING" id="915059.NH26_18230"/>
<keyword evidence="8 12" id="KW-0808">Transferase</keyword>
<evidence type="ECO:0000259" key="14">
    <source>
        <dbReference type="Pfam" id="PF01729"/>
    </source>
</evidence>
<comment type="function">
    <text evidence="1">Involved in the catabolism of quinolinic acid (QA).</text>
</comment>
<feature type="binding site" evidence="13">
    <location>
        <begin position="267"/>
        <end position="269"/>
    </location>
    <ligand>
        <name>substrate</name>
    </ligand>
</feature>
<accession>A0A1S1Z4C7</accession>
<dbReference type="Proteomes" id="UP000179797">
    <property type="component" value="Unassembled WGS sequence"/>
</dbReference>
<dbReference type="SUPFAM" id="SSF51690">
    <property type="entry name" value="Nicotinate/Quinolinate PRTase C-terminal domain-like"/>
    <property type="match status" value="1"/>
</dbReference>
<dbReference type="CDD" id="cd01572">
    <property type="entry name" value="QPRTase"/>
    <property type="match status" value="1"/>
</dbReference>
<keyword evidence="17" id="KW-1185">Reference proteome</keyword>
<evidence type="ECO:0000313" key="16">
    <source>
        <dbReference type="EMBL" id="OHX68144.1"/>
    </source>
</evidence>
<evidence type="ECO:0000256" key="9">
    <source>
        <dbReference type="ARBA" id="ARBA00033102"/>
    </source>
</evidence>
<dbReference type="GO" id="GO:0004514">
    <property type="term" value="F:nicotinate-nucleotide diphosphorylase (carboxylating) activity"/>
    <property type="evidence" value="ECO:0007669"/>
    <property type="project" value="UniProtKB-EC"/>
</dbReference>
<dbReference type="InterPro" id="IPR037128">
    <property type="entry name" value="Quinolinate_PRibosylTase_N_sf"/>
</dbReference>
<feature type="binding site" evidence="13">
    <location>
        <begin position="246"/>
        <end position="248"/>
    </location>
    <ligand>
        <name>substrate</name>
    </ligand>
</feature>
<dbReference type="Gene3D" id="3.90.1170.20">
    <property type="entry name" value="Quinolinate phosphoribosyl transferase, N-terminal domain"/>
    <property type="match status" value="1"/>
</dbReference>
<feature type="binding site" evidence="13">
    <location>
        <position position="159"/>
    </location>
    <ligand>
        <name>substrate</name>
    </ligand>
</feature>
<dbReference type="GO" id="GO:0034213">
    <property type="term" value="P:quinolinate catabolic process"/>
    <property type="evidence" value="ECO:0007669"/>
    <property type="project" value="TreeGrafter"/>
</dbReference>
<feature type="domain" description="Quinolinate phosphoribosyl transferase C-terminal" evidence="14">
    <location>
        <begin position="114"/>
        <end position="282"/>
    </location>
</feature>
<sequence length="285" mass="31238">MKPKYLTEQAISSFIQSALNEDIGDGDHSTLSSVPEDAIESAKMIFKDTGIVAGVEIAERIFNALDETLEVKALVKEGDFLSHGDIIMEVKGKAQSILMAERLALNCIQRMSGIATHTNRVVKLVEGTKTKILDTRKTTPNFRILEKWAVYIGGGQNHRFGLYDMVMLKDNHIDYAGSIEKAVARTKDYLASKNKSLKIEVETRNLQEVKEALAANVDVIMLDNMHPDTMKEAVVLVNGQCKTEASGGITEEVVAEIARTGVDYISLGALTHSSLSKDISLKAVK</sequence>
<dbReference type="Pfam" id="PF02749">
    <property type="entry name" value="QRPTase_N"/>
    <property type="match status" value="1"/>
</dbReference>
<evidence type="ECO:0000313" key="17">
    <source>
        <dbReference type="Proteomes" id="UP000179797"/>
    </source>
</evidence>
<dbReference type="GO" id="GO:0009435">
    <property type="term" value="P:NAD+ biosynthetic process"/>
    <property type="evidence" value="ECO:0007669"/>
    <property type="project" value="UniProtKB-UniPathway"/>
</dbReference>
<organism evidence="16 17">
    <name type="scientific">Flammeovirga pacifica</name>
    <dbReference type="NCBI Taxonomy" id="915059"/>
    <lineage>
        <taxon>Bacteria</taxon>
        <taxon>Pseudomonadati</taxon>
        <taxon>Bacteroidota</taxon>
        <taxon>Cytophagia</taxon>
        <taxon>Cytophagales</taxon>
        <taxon>Flammeovirgaceae</taxon>
        <taxon>Flammeovirga</taxon>
    </lineage>
</organism>
<dbReference type="InterPro" id="IPR027277">
    <property type="entry name" value="NadC/ModD"/>
</dbReference>
<dbReference type="InterPro" id="IPR036068">
    <property type="entry name" value="Nicotinate_pribotase-like_C"/>
</dbReference>
<dbReference type="UniPathway" id="UPA00253">
    <property type="reaction ID" value="UER00331"/>
</dbReference>
<dbReference type="InterPro" id="IPR002638">
    <property type="entry name" value="Quinolinate_PRibosylTrfase_C"/>
</dbReference>
<dbReference type="FunFam" id="3.20.20.70:FF:000030">
    <property type="entry name" value="Nicotinate-nucleotide pyrophosphorylase, carboxylating"/>
    <property type="match status" value="1"/>
</dbReference>
<comment type="subunit">
    <text evidence="4">Hexamer formed by 3 homodimers.</text>
</comment>
<gene>
    <name evidence="16" type="ORF">NH26_18230</name>
</gene>
<comment type="catalytic activity">
    <reaction evidence="10">
        <text>nicotinate beta-D-ribonucleotide + CO2 + diphosphate = quinolinate + 5-phospho-alpha-D-ribose 1-diphosphate + 2 H(+)</text>
        <dbReference type="Rhea" id="RHEA:12733"/>
        <dbReference type="ChEBI" id="CHEBI:15378"/>
        <dbReference type="ChEBI" id="CHEBI:16526"/>
        <dbReference type="ChEBI" id="CHEBI:29959"/>
        <dbReference type="ChEBI" id="CHEBI:33019"/>
        <dbReference type="ChEBI" id="CHEBI:57502"/>
        <dbReference type="ChEBI" id="CHEBI:58017"/>
        <dbReference type="EC" id="2.4.2.19"/>
    </reaction>
</comment>
<dbReference type="GO" id="GO:0005737">
    <property type="term" value="C:cytoplasm"/>
    <property type="evidence" value="ECO:0007669"/>
    <property type="project" value="TreeGrafter"/>
</dbReference>
<keyword evidence="6" id="KW-0662">Pyridine nucleotide biosynthesis</keyword>
<dbReference type="Gene3D" id="3.20.20.70">
    <property type="entry name" value="Aldolase class I"/>
    <property type="match status" value="1"/>
</dbReference>
<dbReference type="Pfam" id="PF01729">
    <property type="entry name" value="QRPTase_C"/>
    <property type="match status" value="1"/>
</dbReference>
<dbReference type="EMBL" id="JRYR02000001">
    <property type="protein sequence ID" value="OHX68144.1"/>
    <property type="molecule type" value="Genomic_DNA"/>
</dbReference>
<reference evidence="16 17" key="1">
    <citation type="journal article" date="2012" name="Int. J. Syst. Evol. Microbiol.">
        <title>Flammeovirga pacifica sp. nov., isolated from deep-sea sediment.</title>
        <authorList>
            <person name="Xu H."/>
            <person name="Fu Y."/>
            <person name="Yang N."/>
            <person name="Ding Z."/>
            <person name="Lai Q."/>
            <person name="Zeng R."/>
        </authorList>
    </citation>
    <scope>NUCLEOTIDE SEQUENCE [LARGE SCALE GENOMIC DNA]</scope>
    <source>
        <strain evidence="17">DSM 24597 / LMG 26175 / WPAGA1</strain>
    </source>
</reference>
<feature type="binding site" evidence="13">
    <location>
        <begin position="135"/>
        <end position="137"/>
    </location>
    <ligand>
        <name>substrate</name>
    </ligand>
</feature>
<dbReference type="NCBIfam" id="TIGR00078">
    <property type="entry name" value="nadC"/>
    <property type="match status" value="1"/>
</dbReference>
<dbReference type="PIRSF" id="PIRSF006250">
    <property type="entry name" value="NadC_ModD"/>
    <property type="match status" value="1"/>
</dbReference>
<evidence type="ECO:0000256" key="13">
    <source>
        <dbReference type="PIRSR" id="PIRSR006250-1"/>
    </source>
</evidence>
<evidence type="ECO:0000256" key="1">
    <source>
        <dbReference type="ARBA" id="ARBA00003237"/>
    </source>
</evidence>
<evidence type="ECO:0000256" key="12">
    <source>
        <dbReference type="PIRNR" id="PIRNR006250"/>
    </source>
</evidence>
<evidence type="ECO:0000256" key="2">
    <source>
        <dbReference type="ARBA" id="ARBA00004893"/>
    </source>
</evidence>
<evidence type="ECO:0000256" key="4">
    <source>
        <dbReference type="ARBA" id="ARBA00011218"/>
    </source>
</evidence>
<feature type="binding site" evidence="13">
    <location>
        <position position="102"/>
    </location>
    <ligand>
        <name>substrate</name>
    </ligand>
</feature>
<evidence type="ECO:0000256" key="11">
    <source>
        <dbReference type="ARBA" id="ARBA00069173"/>
    </source>
</evidence>
<dbReference type="FunFam" id="3.90.1170.20:FF:000001">
    <property type="entry name" value="Nicotinate-nucleotide diphosphorylase (Carboxylating)"/>
    <property type="match status" value="1"/>
</dbReference>
<dbReference type="SUPFAM" id="SSF54675">
    <property type="entry name" value="Nicotinate/Quinolinate PRTase N-terminal domain-like"/>
    <property type="match status" value="1"/>
</dbReference>
<evidence type="ECO:0000256" key="8">
    <source>
        <dbReference type="ARBA" id="ARBA00022679"/>
    </source>
</evidence>
<dbReference type="InterPro" id="IPR022412">
    <property type="entry name" value="Quinolinate_PRibosylTrfase_N"/>
</dbReference>
<comment type="pathway">
    <text evidence="2">Cofactor biosynthesis; NAD(+) biosynthesis; nicotinate D-ribonucleotide from quinolinate: step 1/1.</text>
</comment>
<evidence type="ECO:0000256" key="7">
    <source>
        <dbReference type="ARBA" id="ARBA00022676"/>
    </source>
</evidence>
<feature type="binding site" evidence="13">
    <location>
        <position position="202"/>
    </location>
    <ligand>
        <name>substrate</name>
    </ligand>
</feature>
<dbReference type="PANTHER" id="PTHR32179:SF3">
    <property type="entry name" value="NICOTINATE-NUCLEOTIDE PYROPHOSPHORYLASE [CARBOXYLATING]"/>
    <property type="match status" value="1"/>
</dbReference>
<dbReference type="EC" id="2.4.2.19" evidence="5"/>
<evidence type="ECO:0000259" key="15">
    <source>
        <dbReference type="Pfam" id="PF02749"/>
    </source>
</evidence>
<feature type="binding site" evidence="13">
    <location>
        <position position="169"/>
    </location>
    <ligand>
        <name>substrate</name>
    </ligand>
</feature>
<dbReference type="AlphaFoldDB" id="A0A1S1Z4C7"/>
<evidence type="ECO:0000256" key="10">
    <source>
        <dbReference type="ARBA" id="ARBA00047445"/>
    </source>
</evidence>
<dbReference type="InterPro" id="IPR013785">
    <property type="entry name" value="Aldolase_TIM"/>
</dbReference>